<dbReference type="EMBL" id="JAHLQI010000002">
    <property type="protein sequence ID" value="MBU5490125.1"/>
    <property type="molecule type" value="Genomic_DNA"/>
</dbReference>
<evidence type="ECO:0000259" key="1">
    <source>
        <dbReference type="Pfam" id="PF02589"/>
    </source>
</evidence>
<feature type="domain" description="LUD" evidence="1">
    <location>
        <begin position="4"/>
        <end position="148"/>
    </location>
</feature>
<comment type="caution">
    <text evidence="2">The sequence shown here is derived from an EMBL/GenBank/DDBJ whole genome shotgun (WGS) entry which is preliminary data.</text>
</comment>
<gene>
    <name evidence="2" type="ORF">KQI75_05740</name>
</gene>
<accession>A0ABS6ER07</accession>
<dbReference type="Pfam" id="PF02589">
    <property type="entry name" value="LUD_dom"/>
    <property type="match status" value="1"/>
</dbReference>
<name>A0ABS6ER07_9FIRM</name>
<evidence type="ECO:0000313" key="3">
    <source>
        <dbReference type="Proteomes" id="UP000783588"/>
    </source>
</evidence>
<dbReference type="Proteomes" id="UP000783588">
    <property type="component" value="Unassembled WGS sequence"/>
</dbReference>
<protein>
    <submittedName>
        <fullName evidence="2">Lactate utilization protein</fullName>
    </submittedName>
</protein>
<reference evidence="2 3" key="1">
    <citation type="submission" date="2021-06" db="EMBL/GenBank/DDBJ databases">
        <authorList>
            <person name="Sun Q."/>
            <person name="Li D."/>
        </authorList>
    </citation>
    <scope>NUCLEOTIDE SEQUENCE [LARGE SCALE GENOMIC DNA]</scope>
    <source>
        <strain evidence="2 3">MSJd-7</strain>
    </source>
</reference>
<organism evidence="2 3">
    <name type="scientific">Butyricicoccus intestinisimiae</name>
    <dbReference type="NCBI Taxonomy" id="2841509"/>
    <lineage>
        <taxon>Bacteria</taxon>
        <taxon>Bacillati</taxon>
        <taxon>Bacillota</taxon>
        <taxon>Clostridia</taxon>
        <taxon>Eubacteriales</taxon>
        <taxon>Butyricicoccaceae</taxon>
        <taxon>Butyricicoccus</taxon>
    </lineage>
</organism>
<dbReference type="RefSeq" id="WP_216469767.1">
    <property type="nucleotide sequence ID" value="NZ_JAHLQI010000002.1"/>
</dbReference>
<sequence length="208" mass="22788">MDLMRLQKNFALHGFSYRYFETRSEAAAYLAQQTAGKFVSFGGSMTLDEMNLYDILKPHADVHWHWKGDGYVQDAEIYITSANAISETGEVVNIDGAGNRVSATLYGPKQVFFVCGINKIAPDLSSAIERAQNIAAPKNAWRLFGNTDGDAVCVNADDPVPACTKAGGDKCYHCTAPNSICRAIVIHQGPMRSQERCELILIGEDLGY</sequence>
<proteinExistence type="predicted"/>
<evidence type="ECO:0000313" key="2">
    <source>
        <dbReference type="EMBL" id="MBU5490125.1"/>
    </source>
</evidence>
<dbReference type="PANTHER" id="PTHR36179:SF2">
    <property type="entry name" value="LUD DOMAIN-CONTAINING PROTEIN"/>
    <property type="match status" value="1"/>
</dbReference>
<keyword evidence="3" id="KW-1185">Reference proteome</keyword>
<dbReference type="PANTHER" id="PTHR36179">
    <property type="entry name" value="LUD_DOM DOMAIN-CONTAINING PROTEIN"/>
    <property type="match status" value="1"/>
</dbReference>
<dbReference type="InterPro" id="IPR003741">
    <property type="entry name" value="LUD_dom"/>
</dbReference>